<accession>A0A9Q1F8S6</accession>
<feature type="region of interest" description="Disordered" evidence="1">
    <location>
        <begin position="54"/>
        <end position="76"/>
    </location>
</feature>
<organism evidence="2 3">
    <name type="scientific">Synaphobranchus kaupii</name>
    <name type="common">Kaup's arrowtooth eel</name>
    <dbReference type="NCBI Taxonomy" id="118154"/>
    <lineage>
        <taxon>Eukaryota</taxon>
        <taxon>Metazoa</taxon>
        <taxon>Chordata</taxon>
        <taxon>Craniata</taxon>
        <taxon>Vertebrata</taxon>
        <taxon>Euteleostomi</taxon>
        <taxon>Actinopterygii</taxon>
        <taxon>Neopterygii</taxon>
        <taxon>Teleostei</taxon>
        <taxon>Anguilliformes</taxon>
        <taxon>Synaphobranchidae</taxon>
        <taxon>Synaphobranchus</taxon>
    </lineage>
</organism>
<evidence type="ECO:0000313" key="2">
    <source>
        <dbReference type="EMBL" id="KAJ8353559.1"/>
    </source>
</evidence>
<feature type="compositionally biased region" description="Polar residues" evidence="1">
    <location>
        <begin position="57"/>
        <end position="76"/>
    </location>
</feature>
<dbReference type="AlphaFoldDB" id="A0A9Q1F8S6"/>
<feature type="compositionally biased region" description="Basic and acidic residues" evidence="1">
    <location>
        <begin position="1"/>
        <end position="17"/>
    </location>
</feature>
<reference evidence="2" key="1">
    <citation type="journal article" date="2023" name="Science">
        <title>Genome structures resolve the early diversification of teleost fishes.</title>
        <authorList>
            <person name="Parey E."/>
            <person name="Louis A."/>
            <person name="Montfort J."/>
            <person name="Bouchez O."/>
            <person name="Roques C."/>
            <person name="Iampietro C."/>
            <person name="Lluch J."/>
            <person name="Castinel A."/>
            <person name="Donnadieu C."/>
            <person name="Desvignes T."/>
            <person name="Floi Bucao C."/>
            <person name="Jouanno E."/>
            <person name="Wen M."/>
            <person name="Mejri S."/>
            <person name="Dirks R."/>
            <person name="Jansen H."/>
            <person name="Henkel C."/>
            <person name="Chen W.J."/>
            <person name="Zahm M."/>
            <person name="Cabau C."/>
            <person name="Klopp C."/>
            <person name="Thompson A.W."/>
            <person name="Robinson-Rechavi M."/>
            <person name="Braasch I."/>
            <person name="Lecointre G."/>
            <person name="Bobe J."/>
            <person name="Postlethwait J.H."/>
            <person name="Berthelot C."/>
            <person name="Roest Crollius H."/>
            <person name="Guiguen Y."/>
        </authorList>
    </citation>
    <scope>NUCLEOTIDE SEQUENCE</scope>
    <source>
        <strain evidence="2">WJC10195</strain>
    </source>
</reference>
<dbReference type="EMBL" id="JAINUF010000007">
    <property type="protein sequence ID" value="KAJ8353559.1"/>
    <property type="molecule type" value="Genomic_DNA"/>
</dbReference>
<protein>
    <submittedName>
        <fullName evidence="2">Uncharacterized protein</fullName>
    </submittedName>
</protein>
<feature type="region of interest" description="Disordered" evidence="1">
    <location>
        <begin position="1"/>
        <end position="32"/>
    </location>
</feature>
<comment type="caution">
    <text evidence="2">The sequence shown here is derived from an EMBL/GenBank/DDBJ whole genome shotgun (WGS) entry which is preliminary data.</text>
</comment>
<evidence type="ECO:0000256" key="1">
    <source>
        <dbReference type="SAM" id="MobiDB-lite"/>
    </source>
</evidence>
<dbReference type="Proteomes" id="UP001152622">
    <property type="component" value="Chromosome 7"/>
</dbReference>
<gene>
    <name evidence="2" type="ORF">SKAU_G00211260</name>
</gene>
<keyword evidence="3" id="KW-1185">Reference proteome</keyword>
<evidence type="ECO:0000313" key="3">
    <source>
        <dbReference type="Proteomes" id="UP001152622"/>
    </source>
</evidence>
<name>A0A9Q1F8S6_SYNKA</name>
<sequence>MGKRPASDRGEEVKDGLLEDGESGFADASEPSVYEEHYLPTLTRKRERDCSLKNAWPKTTVSPDYSPTHQSPIKAL</sequence>
<proteinExistence type="predicted"/>